<dbReference type="PANTHER" id="PTHR44688">
    <property type="entry name" value="DNA-BINDING TRANSCRIPTIONAL ACTIVATOR DEVR_DOSR"/>
    <property type="match status" value="1"/>
</dbReference>
<evidence type="ECO:0000259" key="4">
    <source>
        <dbReference type="PROSITE" id="PS50043"/>
    </source>
</evidence>
<dbReference type="Gene3D" id="1.10.10.10">
    <property type="entry name" value="Winged helix-like DNA-binding domain superfamily/Winged helix DNA-binding domain"/>
    <property type="match status" value="1"/>
</dbReference>
<accession>A0A9Q3XC98</accession>
<comment type="caution">
    <text evidence="5">The sequence shown here is derived from an EMBL/GenBank/DDBJ whole genome shotgun (WGS) entry which is preliminary data.</text>
</comment>
<dbReference type="CDD" id="cd06170">
    <property type="entry name" value="LuxR_C_like"/>
    <property type="match status" value="1"/>
</dbReference>
<dbReference type="Proteomes" id="UP000824927">
    <property type="component" value="Unassembled WGS sequence"/>
</dbReference>
<protein>
    <submittedName>
        <fullName evidence="5">LuxR family transcriptional regulator</fullName>
    </submittedName>
</protein>
<dbReference type="EMBL" id="JAHVKP010000001">
    <property type="protein sequence ID" value="MBY6217822.1"/>
    <property type="molecule type" value="Genomic_DNA"/>
</dbReference>
<gene>
    <name evidence="5" type="ORF">KUV31_05640</name>
</gene>
<reference evidence="5" key="1">
    <citation type="submission" date="2021-06" db="EMBL/GenBank/DDBJ databases">
        <title>50 bacteria genomes isolated from Dapeng, Shenzhen, China.</title>
        <authorList>
            <person name="Zheng W."/>
            <person name="Yu S."/>
            <person name="Huang Y."/>
        </authorList>
    </citation>
    <scope>NUCLEOTIDE SEQUENCE</scope>
    <source>
        <strain evidence="5">DP4N28-2</strain>
    </source>
</reference>
<dbReference type="InterPro" id="IPR036693">
    <property type="entry name" value="TF_LuxR_autoind-bd_dom_sf"/>
</dbReference>
<dbReference type="SUPFAM" id="SSF46894">
    <property type="entry name" value="C-terminal effector domain of the bipartite response regulators"/>
    <property type="match status" value="1"/>
</dbReference>
<dbReference type="PRINTS" id="PR00038">
    <property type="entry name" value="HTHLUXR"/>
</dbReference>
<dbReference type="Gene3D" id="3.30.450.80">
    <property type="entry name" value="Transcription factor LuxR-like, autoinducer-binding domain"/>
    <property type="match status" value="1"/>
</dbReference>
<evidence type="ECO:0000256" key="1">
    <source>
        <dbReference type="ARBA" id="ARBA00023015"/>
    </source>
</evidence>
<dbReference type="Pfam" id="PF03472">
    <property type="entry name" value="Autoind_bind"/>
    <property type="match status" value="1"/>
</dbReference>
<keyword evidence="3" id="KW-0804">Transcription</keyword>
<keyword evidence="2" id="KW-0238">DNA-binding</keyword>
<evidence type="ECO:0000256" key="3">
    <source>
        <dbReference type="ARBA" id="ARBA00023163"/>
    </source>
</evidence>
<evidence type="ECO:0000313" key="5">
    <source>
        <dbReference type="EMBL" id="MBY6217822.1"/>
    </source>
</evidence>
<dbReference type="GO" id="GO:0003677">
    <property type="term" value="F:DNA binding"/>
    <property type="evidence" value="ECO:0007669"/>
    <property type="project" value="UniProtKB-KW"/>
</dbReference>
<dbReference type="RefSeq" id="WP_222404830.1">
    <property type="nucleotide sequence ID" value="NZ_JAHVKP010000001.1"/>
</dbReference>
<dbReference type="PANTHER" id="PTHR44688:SF16">
    <property type="entry name" value="DNA-BINDING TRANSCRIPTIONAL ACTIVATOR DEVR_DOSR"/>
    <property type="match status" value="1"/>
</dbReference>
<dbReference type="PROSITE" id="PS00622">
    <property type="entry name" value="HTH_LUXR_1"/>
    <property type="match status" value="1"/>
</dbReference>
<name>A0A9Q3XC98_9SPHN</name>
<dbReference type="InterPro" id="IPR016032">
    <property type="entry name" value="Sig_transdc_resp-reg_C-effctor"/>
</dbReference>
<dbReference type="SUPFAM" id="SSF75516">
    <property type="entry name" value="Pheromone-binding domain of LuxR-like quorum-sensing transcription factors"/>
    <property type="match status" value="1"/>
</dbReference>
<feature type="domain" description="HTH luxR-type" evidence="4">
    <location>
        <begin position="167"/>
        <end position="232"/>
    </location>
</feature>
<dbReference type="InterPro" id="IPR036388">
    <property type="entry name" value="WH-like_DNA-bd_sf"/>
</dbReference>
<dbReference type="InterPro" id="IPR000792">
    <property type="entry name" value="Tscrpt_reg_LuxR_C"/>
</dbReference>
<sequence length="236" mass="26715">MQEFVAELERLDDCEKILTYVISFGSDHGILAFSYHYFPIFGSPIARGAFVHAEGFPREWEKAYVSEGLIRKDPVPRLTFDNPPVLFWDEAIALSKDDPEAMRYFARMRSFGMGNGASFALYGPRSRNGYATMIFDKPPQELPEGLVSLMNSMVQAAHVRICQITSEDEASVELSHREREVLGWMARGKSASEIARILKISPDTVRTYIRRLYEKLDVTDRVAATVKGLRLGLITI</sequence>
<organism evidence="5 6">
    <name type="scientific">Qipengyuania aquimaris</name>
    <dbReference type="NCBI Taxonomy" id="255984"/>
    <lineage>
        <taxon>Bacteria</taxon>
        <taxon>Pseudomonadati</taxon>
        <taxon>Pseudomonadota</taxon>
        <taxon>Alphaproteobacteria</taxon>
        <taxon>Sphingomonadales</taxon>
        <taxon>Erythrobacteraceae</taxon>
        <taxon>Qipengyuania</taxon>
    </lineage>
</organism>
<dbReference type="PROSITE" id="PS50043">
    <property type="entry name" value="HTH_LUXR_2"/>
    <property type="match status" value="1"/>
</dbReference>
<dbReference type="Pfam" id="PF00196">
    <property type="entry name" value="GerE"/>
    <property type="match status" value="1"/>
</dbReference>
<dbReference type="GO" id="GO:0006355">
    <property type="term" value="P:regulation of DNA-templated transcription"/>
    <property type="evidence" value="ECO:0007669"/>
    <property type="project" value="InterPro"/>
</dbReference>
<evidence type="ECO:0000256" key="2">
    <source>
        <dbReference type="ARBA" id="ARBA00023125"/>
    </source>
</evidence>
<dbReference type="SMART" id="SM00421">
    <property type="entry name" value="HTH_LUXR"/>
    <property type="match status" value="1"/>
</dbReference>
<dbReference type="InterPro" id="IPR005143">
    <property type="entry name" value="TF_LuxR_autoind-bd_dom"/>
</dbReference>
<evidence type="ECO:0000313" key="6">
    <source>
        <dbReference type="Proteomes" id="UP000824927"/>
    </source>
</evidence>
<proteinExistence type="predicted"/>
<dbReference type="AlphaFoldDB" id="A0A9Q3XC98"/>
<keyword evidence="1" id="KW-0805">Transcription regulation</keyword>